<evidence type="ECO:0000313" key="2">
    <source>
        <dbReference type="Proteomes" id="UP000594014"/>
    </source>
</evidence>
<reference evidence="1" key="1">
    <citation type="submission" date="2019-08" db="EMBL/GenBank/DDBJ databases">
        <title>Genome sequence of Clostridiales bacterium MT110.</title>
        <authorList>
            <person name="Cao J."/>
        </authorList>
    </citation>
    <scope>NUCLEOTIDE SEQUENCE</scope>
    <source>
        <strain evidence="1">MT110</strain>
    </source>
</reference>
<accession>A0ACD1A936</accession>
<keyword evidence="1" id="KW-0032">Aminotransferase</keyword>
<proteinExistence type="predicted"/>
<dbReference type="EMBL" id="CP042469">
    <property type="protein sequence ID" value="QOX62948.1"/>
    <property type="molecule type" value="Genomic_DNA"/>
</dbReference>
<gene>
    <name evidence="1" type="ORF">FRZ06_06135</name>
</gene>
<protein>
    <submittedName>
        <fullName evidence="1">Pyridoxal phosphate-dependent aminotransferase</fullName>
    </submittedName>
</protein>
<sequence length="396" mass="43920">MISNKMKTLLVGSSAIRAMFEEGKRLAAIYGEENVCDFSLGNPNLPPPESVKKAIIDVLDEDEPTLVHGYMNNSGYEDVRAKVAESINKRFGTSFAEKNIVMSVGAAGGLNVILKTLINPGDEIITFAPFFGEYRNYASNFDAQLIVVPASIPDFQLNLEEFEARITPKTKAVIINNPNNPTGVVYPVETIIGLAEILRKKQKELGNDIYIISDEPYRELVYGDVEVPYITKYYDNTIVGYSFSKSLSLPGERIGYLVIPDEAADSEDLIGAANVATRILGYVSAPSLIQRAVAKCLDEKADINFYDKNRQMLYNGLTEAGLECIYPDGAFYLWVKSPLESEFEFVNMAKEHQLLIVPGTSFGCPGYVRLVYCVSPKTIETALPKFKALMEELKKH</sequence>
<organism evidence="1 2">
    <name type="scientific">Anoxybacterium hadale</name>
    <dbReference type="NCBI Taxonomy" id="3408580"/>
    <lineage>
        <taxon>Bacteria</taxon>
        <taxon>Bacillati</taxon>
        <taxon>Bacillota</taxon>
        <taxon>Clostridia</taxon>
        <taxon>Peptostreptococcales</taxon>
        <taxon>Anaerovoracaceae</taxon>
        <taxon>Anoxybacterium</taxon>
    </lineage>
</organism>
<evidence type="ECO:0000313" key="1">
    <source>
        <dbReference type="EMBL" id="QOX62948.1"/>
    </source>
</evidence>
<name>A0ACD1A936_9FIRM</name>
<dbReference type="Proteomes" id="UP000594014">
    <property type="component" value="Chromosome"/>
</dbReference>
<keyword evidence="1" id="KW-0808">Transferase</keyword>
<keyword evidence="2" id="KW-1185">Reference proteome</keyword>